<accession>A0A1J5GBP8</accession>
<dbReference type="AlphaFoldDB" id="A0A1J5GBP8"/>
<comment type="caution">
    <text evidence="2">The sequence shown here is derived from an EMBL/GenBank/DDBJ whole genome shotgun (WGS) entry which is preliminary data.</text>
</comment>
<gene>
    <name evidence="2" type="ORF">AUK15_02015</name>
</gene>
<feature type="transmembrane region" description="Helical" evidence="1">
    <location>
        <begin position="21"/>
        <end position="47"/>
    </location>
</feature>
<keyword evidence="1" id="KW-1133">Transmembrane helix</keyword>
<dbReference type="Pfam" id="PF05137">
    <property type="entry name" value="PilN"/>
    <property type="match status" value="1"/>
</dbReference>
<evidence type="ECO:0000313" key="2">
    <source>
        <dbReference type="EMBL" id="OIP65326.1"/>
    </source>
</evidence>
<dbReference type="EMBL" id="MNYX01000051">
    <property type="protein sequence ID" value="OIP65326.1"/>
    <property type="molecule type" value="Genomic_DNA"/>
</dbReference>
<proteinExistence type="predicted"/>
<reference evidence="2 3" key="1">
    <citation type="journal article" date="2016" name="Environ. Microbiol.">
        <title>Genomic resolution of a cold subsurface aquifer community provides metabolic insights for novel microbes adapted to high CO concentrations.</title>
        <authorList>
            <person name="Probst A.J."/>
            <person name="Castelle C.J."/>
            <person name="Singh A."/>
            <person name="Brown C.T."/>
            <person name="Anantharaman K."/>
            <person name="Sharon I."/>
            <person name="Hug L.A."/>
            <person name="Burstein D."/>
            <person name="Emerson J.B."/>
            <person name="Thomas B.C."/>
            <person name="Banfield J.F."/>
        </authorList>
    </citation>
    <scope>NUCLEOTIDE SEQUENCE [LARGE SCALE GENOMIC DNA]</scope>
    <source>
        <strain evidence="2">CG2_30_43_9</strain>
    </source>
</reference>
<keyword evidence="1" id="KW-0472">Membrane</keyword>
<protein>
    <submittedName>
        <fullName evidence="2">Uncharacterized protein</fullName>
    </submittedName>
</protein>
<dbReference type="Proteomes" id="UP000182059">
    <property type="component" value="Unassembled WGS sequence"/>
</dbReference>
<organism evidence="2 3">
    <name type="scientific">Candidatus Nomurabacteria bacterium CG2_30_43_9</name>
    <dbReference type="NCBI Taxonomy" id="1805283"/>
    <lineage>
        <taxon>Bacteria</taxon>
        <taxon>Candidatus Nomuraibacteriota</taxon>
    </lineage>
</organism>
<sequence>MLNILPTTEKKKILLEYRLRLAVVFTLALGFIVIASLVLLFPAYLLAVSKFKASENQVVALEKKYGSSAQEKEISAQIREINNKIILLSSGDTSERLSPTEAITNILNLKGELIKIYTFAYESTASKERIVLTGVARDRDSLANFFETLKKSPTFTSVTMPISSYVRSENIDFSVVLERDTRPPEKKK</sequence>
<evidence type="ECO:0000313" key="3">
    <source>
        <dbReference type="Proteomes" id="UP000182059"/>
    </source>
</evidence>
<name>A0A1J5GBP8_9BACT</name>
<dbReference type="InterPro" id="IPR007813">
    <property type="entry name" value="PilN"/>
</dbReference>
<keyword evidence="1" id="KW-0812">Transmembrane</keyword>
<evidence type="ECO:0000256" key="1">
    <source>
        <dbReference type="SAM" id="Phobius"/>
    </source>
</evidence>